<dbReference type="EMBL" id="MFFM01000026">
    <property type="protein sequence ID" value="OGF13105.1"/>
    <property type="molecule type" value="Genomic_DNA"/>
</dbReference>
<accession>A0A1F5RF56</accession>
<sequence length="161" mass="18108">MIFIECKADETLVSSFNIDANDIHHSNGKGGVCENLSKATNAIGIIDKDIGSSQPRYLDLLEKIENNKDFEIYVDKNKLNKLILLCPKLEGWLIKACKEANVDLNKYKLSDDEKRLHAIINLNVNRLEKVLALLPGRSSLYSKLEKHIKIPYNPLGDDDGS</sequence>
<dbReference type="AlphaFoldDB" id="A0A1F5RF56"/>
<proteinExistence type="predicted"/>
<name>A0A1F5RF56_9BACT</name>
<evidence type="ECO:0000313" key="2">
    <source>
        <dbReference type="Proteomes" id="UP000177230"/>
    </source>
</evidence>
<protein>
    <recommendedName>
        <fullName evidence="3">DUF4435 domain-containing protein</fullName>
    </recommendedName>
</protein>
<reference evidence="1 2" key="1">
    <citation type="journal article" date="2016" name="Nat. Commun.">
        <title>Thousands of microbial genomes shed light on interconnected biogeochemical processes in an aquifer system.</title>
        <authorList>
            <person name="Anantharaman K."/>
            <person name="Brown C.T."/>
            <person name="Hug L.A."/>
            <person name="Sharon I."/>
            <person name="Castelle C.J."/>
            <person name="Probst A.J."/>
            <person name="Thomas B.C."/>
            <person name="Singh A."/>
            <person name="Wilkins M.J."/>
            <person name="Karaoz U."/>
            <person name="Brodie E.L."/>
            <person name="Williams K.H."/>
            <person name="Hubbard S.S."/>
            <person name="Banfield J.F."/>
        </authorList>
    </citation>
    <scope>NUCLEOTIDE SEQUENCE [LARGE SCALE GENOMIC DNA]</scope>
</reference>
<evidence type="ECO:0008006" key="3">
    <source>
        <dbReference type="Google" id="ProtNLM"/>
    </source>
</evidence>
<evidence type="ECO:0000313" key="1">
    <source>
        <dbReference type="EMBL" id="OGF13105.1"/>
    </source>
</evidence>
<gene>
    <name evidence="1" type="ORF">A2024_04830</name>
</gene>
<comment type="caution">
    <text evidence="1">The sequence shown here is derived from an EMBL/GenBank/DDBJ whole genome shotgun (WGS) entry which is preliminary data.</text>
</comment>
<organism evidence="1 2">
    <name type="scientific">Candidatus Edwardsbacteria bacterium GWF2_54_11</name>
    <dbReference type="NCBI Taxonomy" id="1817851"/>
    <lineage>
        <taxon>Bacteria</taxon>
        <taxon>Candidatus Edwardsiibacteriota</taxon>
    </lineage>
</organism>
<dbReference type="Proteomes" id="UP000177230">
    <property type="component" value="Unassembled WGS sequence"/>
</dbReference>